<evidence type="ECO:0000313" key="2">
    <source>
        <dbReference type="EMBL" id="KAH8078714.1"/>
    </source>
</evidence>
<dbReference type="AlphaFoldDB" id="A0A8K0UDM3"/>
<sequence>MARVRLAKLAIIAICMQSMVYGIALLMFGLTMYMMLFRNRMRRCLNYTMITASAVLMLLATLEVSVNAIRVRSGLLARGLSHEGGREGYFADVSERSYIIRGALYNAQTLILDAVVIYRAYVVWRKWKVVLLPAICWVGLLGLQGEMPSAERPTANGPSPGEIYVRIIRPAEQMGGRALSPQNAVRRTTNS</sequence>
<keyword evidence="1" id="KW-0812">Transmembrane</keyword>
<reference evidence="2" key="1">
    <citation type="journal article" date="2021" name="New Phytol.">
        <title>Evolutionary innovations through gain and loss of genes in the ectomycorrhizal Boletales.</title>
        <authorList>
            <person name="Wu G."/>
            <person name="Miyauchi S."/>
            <person name="Morin E."/>
            <person name="Kuo A."/>
            <person name="Drula E."/>
            <person name="Varga T."/>
            <person name="Kohler A."/>
            <person name="Feng B."/>
            <person name="Cao Y."/>
            <person name="Lipzen A."/>
            <person name="Daum C."/>
            <person name="Hundley H."/>
            <person name="Pangilinan J."/>
            <person name="Johnson J."/>
            <person name="Barry K."/>
            <person name="LaButti K."/>
            <person name="Ng V."/>
            <person name="Ahrendt S."/>
            <person name="Min B."/>
            <person name="Choi I.G."/>
            <person name="Park H."/>
            <person name="Plett J.M."/>
            <person name="Magnuson J."/>
            <person name="Spatafora J.W."/>
            <person name="Nagy L.G."/>
            <person name="Henrissat B."/>
            <person name="Grigoriev I.V."/>
            <person name="Yang Z.L."/>
            <person name="Xu J."/>
            <person name="Martin F.M."/>
        </authorList>
    </citation>
    <scope>NUCLEOTIDE SEQUENCE</scope>
    <source>
        <strain evidence="2">KKN 215</strain>
    </source>
</reference>
<feature type="transmembrane region" description="Helical" evidence="1">
    <location>
        <begin position="9"/>
        <end position="35"/>
    </location>
</feature>
<proteinExistence type="predicted"/>
<evidence type="ECO:0000256" key="1">
    <source>
        <dbReference type="SAM" id="Phobius"/>
    </source>
</evidence>
<accession>A0A8K0UDM3</accession>
<protein>
    <submittedName>
        <fullName evidence="2">Uncharacterized protein</fullName>
    </submittedName>
</protein>
<dbReference type="Proteomes" id="UP000813824">
    <property type="component" value="Unassembled WGS sequence"/>
</dbReference>
<feature type="transmembrane region" description="Helical" evidence="1">
    <location>
        <begin position="47"/>
        <end position="69"/>
    </location>
</feature>
<organism evidence="2 3">
    <name type="scientific">Cristinia sonorae</name>
    <dbReference type="NCBI Taxonomy" id="1940300"/>
    <lineage>
        <taxon>Eukaryota</taxon>
        <taxon>Fungi</taxon>
        <taxon>Dikarya</taxon>
        <taxon>Basidiomycota</taxon>
        <taxon>Agaricomycotina</taxon>
        <taxon>Agaricomycetes</taxon>
        <taxon>Agaricomycetidae</taxon>
        <taxon>Agaricales</taxon>
        <taxon>Pleurotineae</taxon>
        <taxon>Stephanosporaceae</taxon>
        <taxon>Cristinia</taxon>
    </lineage>
</organism>
<dbReference type="OrthoDB" id="3354175at2759"/>
<keyword evidence="1" id="KW-1133">Transmembrane helix</keyword>
<name>A0A8K0UDM3_9AGAR</name>
<keyword evidence="1" id="KW-0472">Membrane</keyword>
<dbReference type="EMBL" id="JAEVFJ010000058">
    <property type="protein sequence ID" value="KAH8078714.1"/>
    <property type="molecule type" value="Genomic_DNA"/>
</dbReference>
<evidence type="ECO:0000313" key="3">
    <source>
        <dbReference type="Proteomes" id="UP000813824"/>
    </source>
</evidence>
<keyword evidence="3" id="KW-1185">Reference proteome</keyword>
<gene>
    <name evidence="2" type="ORF">BXZ70DRAFT_1068585</name>
</gene>
<comment type="caution">
    <text evidence="2">The sequence shown here is derived from an EMBL/GenBank/DDBJ whole genome shotgun (WGS) entry which is preliminary data.</text>
</comment>